<dbReference type="GeneID" id="14869544"/>
<dbReference type="PANTHER" id="PTHR10830:SF0">
    <property type="entry name" value="DOLICHYL-DIPHOSPHOOLIGOSACCHARIDE--PROTEIN GLYCOSYLTRANSFERASE 48 KDA SUBUNIT"/>
    <property type="match status" value="1"/>
</dbReference>
<dbReference type="OMA" id="AHDEYPR"/>
<evidence type="ECO:0000256" key="6">
    <source>
        <dbReference type="ARBA" id="ARBA00022989"/>
    </source>
</evidence>
<evidence type="ECO:0000256" key="3">
    <source>
        <dbReference type="ARBA" id="ARBA00008743"/>
    </source>
</evidence>
<comment type="function">
    <text evidence="8">Subunit of the oligosaccharyl transferase (OST) complex that catalyzes the initial transfer of a defined glycan (Glc(3)Man(9)GlcNAc(2) in eukaryotes) from the lipid carrier dolichol-pyrophosphate to an asparagine residue within an Asn-X-Ser/Thr consensus motif in nascent polypeptide chains, the first step in protein N-glycosylation. N-glycosylation occurs cotranslationally and the complex associates with the Sec61 complex at the channel-forming translocon complex that mediates protein translocation across the endoplasmic reticulum (ER).</text>
</comment>
<feature type="domain" description="OST48 N-terminal" evidence="9">
    <location>
        <begin position="30"/>
        <end position="268"/>
    </location>
</feature>
<keyword evidence="12" id="KW-1185">Reference proteome</keyword>
<keyword evidence="7 8" id="KW-0472">Membrane</keyword>
<evidence type="ECO:0000313" key="12">
    <source>
        <dbReference type="Proteomes" id="UP000007797"/>
    </source>
</evidence>
<dbReference type="GO" id="GO:0008250">
    <property type="term" value="C:oligosaccharyltransferase complex"/>
    <property type="evidence" value="ECO:0007669"/>
    <property type="project" value="TreeGrafter"/>
</dbReference>
<feature type="chain" id="PRO_5005129512" description="Dolichyl-diphosphooligosaccharide--protein glycosyltransferase 48 kDa subunit" evidence="8">
    <location>
        <begin position="22"/>
        <end position="424"/>
    </location>
</feature>
<evidence type="ECO:0000256" key="2">
    <source>
        <dbReference type="ARBA" id="ARBA00004922"/>
    </source>
</evidence>
<name>F4Q4G9_CACFS</name>
<protein>
    <recommendedName>
        <fullName evidence="8">Dolichyl-diphosphooligosaccharide--protein glycosyltransferase 48 kDa subunit</fullName>
        <shortName evidence="8">Oligosaccharyl transferase 48 kDa subunit</shortName>
    </recommendedName>
</protein>
<evidence type="ECO:0000256" key="8">
    <source>
        <dbReference type="RuleBase" id="RU361142"/>
    </source>
</evidence>
<sequence>MYRNILICLVVALFAIVAVSASSATVGGKKTLVLINNQNIKQTHSKFFKYLDGKGYQLEYKRVDDETIKLQKYGDFNYDNLIILTNSNSDELSLTGGDLVEFVDSGRNVFIATTNQVSESIRDVASECGIEIQDDNTIVYDHFNFDKSESTHNLIVADQFIKDSPIILQGADKNPVLFKGIGHQLRDNPLNFAVLSTAYTAYSGKLNGQSTKLQGKIGLVSSLQARNNARFTYSGSLDLLSNKFYEAKINSDSPSGNQQFVENLISWTFQDRGILRTSNRVITKGNETNPFQYTIKDVITYSIKVEEFVNGQWVPYVDTLEFQLIMLDPYIRTFIKGDKDGVYTLTTKLPDHFGVYTFEASVHRPGYGNLVDFTRHGIAPLRHNAYERFVPAAYPYYAAAFSMIGGVFVLSIVFLFHQDPKRIL</sequence>
<feature type="domain" description="OST48 middle" evidence="10">
    <location>
        <begin position="285"/>
        <end position="417"/>
    </location>
</feature>
<evidence type="ECO:0000313" key="11">
    <source>
        <dbReference type="EMBL" id="EGG17818.1"/>
    </source>
</evidence>
<evidence type="ECO:0000256" key="5">
    <source>
        <dbReference type="ARBA" id="ARBA00022824"/>
    </source>
</evidence>
<dbReference type="OrthoDB" id="29105at2759"/>
<gene>
    <name evidence="11" type="primary">wbp1</name>
    <name evidence="11" type="ORF">DFA_08819</name>
</gene>
<feature type="transmembrane region" description="Helical" evidence="8">
    <location>
        <begin position="394"/>
        <end position="416"/>
    </location>
</feature>
<dbReference type="Pfam" id="PF23358">
    <property type="entry name" value="OST48_MD"/>
    <property type="match status" value="1"/>
</dbReference>
<dbReference type="Pfam" id="PF03345">
    <property type="entry name" value="OST48_N"/>
    <property type="match status" value="1"/>
</dbReference>
<comment type="subcellular location">
    <subcellularLocation>
        <location evidence="8">Endoplasmic reticulum membrane</location>
        <topology evidence="8">Single-pass type I membrane protein</topology>
    </subcellularLocation>
    <subcellularLocation>
        <location evidence="1">Membrane</location>
        <topology evidence="1">Single-pass type I membrane protein</topology>
    </subcellularLocation>
</comment>
<reference evidence="12" key="1">
    <citation type="journal article" date="2011" name="Genome Res.">
        <title>Phylogeny-wide analysis of social amoeba genomes highlights ancient origins for complex intercellular communication.</title>
        <authorList>
            <person name="Heidel A.J."/>
            <person name="Lawal H.M."/>
            <person name="Felder M."/>
            <person name="Schilde C."/>
            <person name="Helps N.R."/>
            <person name="Tunggal B."/>
            <person name="Rivero F."/>
            <person name="John U."/>
            <person name="Schleicher M."/>
            <person name="Eichinger L."/>
            <person name="Platzer M."/>
            <person name="Noegel A.A."/>
            <person name="Schaap P."/>
            <person name="Gloeckner G."/>
        </authorList>
    </citation>
    <scope>NUCLEOTIDE SEQUENCE [LARGE SCALE GENOMIC DNA]</scope>
    <source>
        <strain evidence="12">SH3</strain>
    </source>
</reference>
<dbReference type="InterPro" id="IPR055457">
    <property type="entry name" value="OST48_N"/>
</dbReference>
<comment type="pathway">
    <text evidence="2 8">Protein modification; protein glycosylation.</text>
</comment>
<proteinExistence type="inferred from homology"/>
<organism evidence="11 12">
    <name type="scientific">Cavenderia fasciculata</name>
    <name type="common">Slime mold</name>
    <name type="synonym">Dictyostelium fasciculatum</name>
    <dbReference type="NCBI Taxonomy" id="261658"/>
    <lineage>
        <taxon>Eukaryota</taxon>
        <taxon>Amoebozoa</taxon>
        <taxon>Evosea</taxon>
        <taxon>Eumycetozoa</taxon>
        <taxon>Dictyostelia</taxon>
        <taxon>Acytosteliales</taxon>
        <taxon>Cavenderiaceae</taxon>
        <taxon>Cavenderia</taxon>
    </lineage>
</organism>
<evidence type="ECO:0000259" key="9">
    <source>
        <dbReference type="Pfam" id="PF03345"/>
    </source>
</evidence>
<keyword evidence="6 8" id="KW-1133">Transmembrane helix</keyword>
<evidence type="ECO:0000256" key="4">
    <source>
        <dbReference type="ARBA" id="ARBA00022692"/>
    </source>
</evidence>
<dbReference type="EMBL" id="GL883021">
    <property type="protein sequence ID" value="EGG17818.1"/>
    <property type="molecule type" value="Genomic_DNA"/>
</dbReference>
<dbReference type="PANTHER" id="PTHR10830">
    <property type="entry name" value="DOLICHYL-DIPHOSPHOOLIGOSACCHARIDE--PROTEIN GLYCOSYLTRANSFERASE 48 KDA SUBUNIT"/>
    <property type="match status" value="1"/>
</dbReference>
<dbReference type="RefSeq" id="XP_004356302.1">
    <property type="nucleotide sequence ID" value="XM_004356249.1"/>
</dbReference>
<keyword evidence="8" id="KW-0732">Signal</keyword>
<comment type="similarity">
    <text evidence="3 8">Belongs to the DDOST 48 kDa subunit family.</text>
</comment>
<dbReference type="Proteomes" id="UP000007797">
    <property type="component" value="Unassembled WGS sequence"/>
</dbReference>
<dbReference type="InterPro" id="IPR005013">
    <property type="entry name" value="DDOST_48_kDa_subunit"/>
</dbReference>
<comment type="subunit">
    <text evidence="8">Component of the oligosaccharyltransferase (OST) complex.</text>
</comment>
<keyword evidence="4 8" id="KW-0812">Transmembrane</keyword>
<evidence type="ECO:0000256" key="1">
    <source>
        <dbReference type="ARBA" id="ARBA00004479"/>
    </source>
</evidence>
<keyword evidence="5 8" id="KW-0256">Endoplasmic reticulum</keyword>
<dbReference type="STRING" id="1054147.F4Q4G9"/>
<dbReference type="GO" id="GO:0018279">
    <property type="term" value="P:protein N-linked glycosylation via asparagine"/>
    <property type="evidence" value="ECO:0007669"/>
    <property type="project" value="UniProtKB-UniRule"/>
</dbReference>
<dbReference type="KEGG" id="dfa:DFA_08819"/>
<dbReference type="InterPro" id="IPR055459">
    <property type="entry name" value="OST48_MD"/>
</dbReference>
<dbReference type="AlphaFoldDB" id="F4Q4G9"/>
<feature type="signal peptide" evidence="8">
    <location>
        <begin position="1"/>
        <end position="21"/>
    </location>
</feature>
<evidence type="ECO:0000259" key="10">
    <source>
        <dbReference type="Pfam" id="PF23358"/>
    </source>
</evidence>
<dbReference type="UniPathway" id="UPA00378"/>
<accession>F4Q4G9</accession>
<evidence type="ECO:0000256" key="7">
    <source>
        <dbReference type="ARBA" id="ARBA00023136"/>
    </source>
</evidence>